<accession>A0A8H6YKQ2</accession>
<dbReference type="EMBL" id="JACAZI010000005">
    <property type="protein sequence ID" value="KAF7360466.1"/>
    <property type="molecule type" value="Genomic_DNA"/>
</dbReference>
<dbReference type="OrthoDB" id="3041124at2759"/>
<feature type="chain" id="PRO_5034804101" evidence="2">
    <location>
        <begin position="24"/>
        <end position="119"/>
    </location>
</feature>
<feature type="compositionally biased region" description="Basic and acidic residues" evidence="1">
    <location>
        <begin position="88"/>
        <end position="97"/>
    </location>
</feature>
<feature type="region of interest" description="Disordered" evidence="1">
    <location>
        <begin position="68"/>
        <end position="119"/>
    </location>
</feature>
<gene>
    <name evidence="3" type="ORF">MVEN_00777200</name>
</gene>
<keyword evidence="2" id="KW-0732">Signal</keyword>
<proteinExistence type="predicted"/>
<protein>
    <submittedName>
        <fullName evidence="3">Uncharacterized protein</fullName>
    </submittedName>
</protein>
<dbReference type="Proteomes" id="UP000620124">
    <property type="component" value="Unassembled WGS sequence"/>
</dbReference>
<evidence type="ECO:0000313" key="3">
    <source>
        <dbReference type="EMBL" id="KAF7360466.1"/>
    </source>
</evidence>
<feature type="compositionally biased region" description="Polar residues" evidence="1">
    <location>
        <begin position="68"/>
        <end position="77"/>
    </location>
</feature>
<dbReference type="AlphaFoldDB" id="A0A8H6YKQ2"/>
<evidence type="ECO:0000256" key="1">
    <source>
        <dbReference type="SAM" id="MobiDB-lite"/>
    </source>
</evidence>
<reference evidence="3" key="1">
    <citation type="submission" date="2020-05" db="EMBL/GenBank/DDBJ databases">
        <title>Mycena genomes resolve the evolution of fungal bioluminescence.</title>
        <authorList>
            <person name="Tsai I.J."/>
        </authorList>
    </citation>
    <scope>NUCLEOTIDE SEQUENCE</scope>
    <source>
        <strain evidence="3">CCC161011</strain>
    </source>
</reference>
<comment type="caution">
    <text evidence="3">The sequence shown here is derived from an EMBL/GenBank/DDBJ whole genome shotgun (WGS) entry which is preliminary data.</text>
</comment>
<feature type="signal peptide" evidence="2">
    <location>
        <begin position="1"/>
        <end position="23"/>
    </location>
</feature>
<evidence type="ECO:0000256" key="2">
    <source>
        <dbReference type="SAM" id="SignalP"/>
    </source>
</evidence>
<evidence type="ECO:0000313" key="4">
    <source>
        <dbReference type="Proteomes" id="UP000620124"/>
    </source>
</evidence>
<sequence>MRRWSFSKMGSAALAIDMIVVAAGETRLVEYVKQTFPPEVATLGNHTVDNAADWLDVDRFTRWLSQTATQRSPQSATLHDATSPHVVRVSEGKHGPYEHGQQSTDVEKRNNTVSKRRST</sequence>
<organism evidence="3 4">
    <name type="scientific">Mycena venus</name>
    <dbReference type="NCBI Taxonomy" id="2733690"/>
    <lineage>
        <taxon>Eukaryota</taxon>
        <taxon>Fungi</taxon>
        <taxon>Dikarya</taxon>
        <taxon>Basidiomycota</taxon>
        <taxon>Agaricomycotina</taxon>
        <taxon>Agaricomycetes</taxon>
        <taxon>Agaricomycetidae</taxon>
        <taxon>Agaricales</taxon>
        <taxon>Marasmiineae</taxon>
        <taxon>Mycenaceae</taxon>
        <taxon>Mycena</taxon>
    </lineage>
</organism>
<name>A0A8H6YKQ2_9AGAR</name>
<keyword evidence="4" id="KW-1185">Reference proteome</keyword>